<accession>A0A0D0VUU4</accession>
<gene>
    <name evidence="1" type="ORF">I312_00185</name>
</gene>
<dbReference type="AlphaFoldDB" id="A0A0D0VUU4"/>
<organism evidence="1">
    <name type="scientific">Cryptococcus bacillisporus CA1280</name>
    <dbReference type="NCBI Taxonomy" id="1296109"/>
    <lineage>
        <taxon>Eukaryota</taxon>
        <taxon>Fungi</taxon>
        <taxon>Dikarya</taxon>
        <taxon>Basidiomycota</taxon>
        <taxon>Agaricomycotina</taxon>
        <taxon>Tremellomycetes</taxon>
        <taxon>Tremellales</taxon>
        <taxon>Cryptococcaceae</taxon>
        <taxon>Cryptococcus</taxon>
        <taxon>Cryptococcus gattii species complex</taxon>
    </lineage>
</organism>
<reference evidence="1" key="1">
    <citation type="submission" date="2015-01" db="EMBL/GenBank/DDBJ databases">
        <title>The Genome Sequence of Cryptococcus gattii CA1280.</title>
        <authorList>
            <consortium name="The Broad Institute Genomics Platform"/>
            <person name="Cuomo C."/>
            <person name="Litvintseva A."/>
            <person name="Chen Y."/>
            <person name="Heitman J."/>
            <person name="Sun S."/>
            <person name="Springer D."/>
            <person name="Dromer F."/>
            <person name="Young S."/>
            <person name="Zeng Q."/>
            <person name="Gargeya S."/>
            <person name="Abouelleil A."/>
            <person name="Alvarado L."/>
            <person name="Chapman S.B."/>
            <person name="Gainer-Dewar J."/>
            <person name="Goldberg J."/>
            <person name="Griggs A."/>
            <person name="Gujja S."/>
            <person name="Hansen M."/>
            <person name="Howarth C."/>
            <person name="Imamovic A."/>
            <person name="Larimer J."/>
            <person name="Murphy C."/>
            <person name="Naylor J."/>
            <person name="Pearson M."/>
            <person name="Priest M."/>
            <person name="Roberts A."/>
            <person name="Saif S."/>
            <person name="Shea T."/>
            <person name="Sykes S."/>
            <person name="Wortman J."/>
            <person name="Nusbaum C."/>
            <person name="Birren B."/>
        </authorList>
    </citation>
    <scope>NUCLEOTIDE SEQUENCE [LARGE SCALE GENOMIC DNA]</scope>
    <source>
        <strain evidence="1">CA1280</strain>
    </source>
</reference>
<sequence>MPLWSATLENFAPNKLYFKVRPLVDNVCTTDAYVATWLGILGFLTGDLTVKDLTLDKVLCALYLRNLPLQIDTSIPSPLSCQMFGTPNLSGFKLTSDDLRVAIVLNDDTTQQRGESAQALALGLSAR</sequence>
<dbReference type="OrthoDB" id="10518379at2759"/>
<dbReference type="HOGENOM" id="CLU_1970474_0_0_1"/>
<protein>
    <submittedName>
        <fullName evidence="1">Unplaced genomic scaffold supercont1.1, whole genome shotgun sequence</fullName>
    </submittedName>
</protein>
<dbReference type="EMBL" id="KN847973">
    <property type="protein sequence ID" value="KIR50254.1"/>
    <property type="molecule type" value="Genomic_DNA"/>
</dbReference>
<name>A0A0D0VUU4_CRYGA</name>
<evidence type="ECO:0000313" key="1">
    <source>
        <dbReference type="EMBL" id="KIR50254.1"/>
    </source>
</evidence>
<proteinExistence type="predicted"/>